<name>A0A2T7NPQ9_POMCA</name>
<dbReference type="InterPro" id="IPR016024">
    <property type="entry name" value="ARM-type_fold"/>
</dbReference>
<keyword evidence="2" id="KW-0694">RNA-binding</keyword>
<dbReference type="InterPro" id="IPR011989">
    <property type="entry name" value="ARM-like"/>
</dbReference>
<protein>
    <recommendedName>
        <fullName evidence="5">PUM-HD domain-containing protein</fullName>
    </recommendedName>
</protein>
<feature type="compositionally biased region" description="Polar residues" evidence="4">
    <location>
        <begin position="82"/>
        <end position="98"/>
    </location>
</feature>
<dbReference type="GO" id="GO:0005730">
    <property type="term" value="C:nucleolus"/>
    <property type="evidence" value="ECO:0007669"/>
    <property type="project" value="TreeGrafter"/>
</dbReference>
<dbReference type="SMART" id="SM00025">
    <property type="entry name" value="Pumilio"/>
    <property type="match status" value="6"/>
</dbReference>
<evidence type="ECO:0000259" key="5">
    <source>
        <dbReference type="PROSITE" id="PS50303"/>
    </source>
</evidence>
<dbReference type="InterPro" id="IPR033133">
    <property type="entry name" value="PUM-HD"/>
</dbReference>
<feature type="compositionally biased region" description="Polar residues" evidence="4">
    <location>
        <begin position="55"/>
        <end position="70"/>
    </location>
</feature>
<dbReference type="Pfam" id="PF08144">
    <property type="entry name" value="CPL"/>
    <property type="match status" value="1"/>
</dbReference>
<dbReference type="SUPFAM" id="SSF48371">
    <property type="entry name" value="ARM repeat"/>
    <property type="match status" value="1"/>
</dbReference>
<evidence type="ECO:0000313" key="7">
    <source>
        <dbReference type="Proteomes" id="UP000245119"/>
    </source>
</evidence>
<dbReference type="AlphaFoldDB" id="A0A2T7NPQ9"/>
<evidence type="ECO:0000256" key="4">
    <source>
        <dbReference type="SAM" id="MobiDB-lite"/>
    </source>
</evidence>
<accession>A0A2T7NPQ9</accession>
<evidence type="ECO:0000256" key="3">
    <source>
        <dbReference type="PROSITE-ProRule" id="PRU00317"/>
    </source>
</evidence>
<evidence type="ECO:0000256" key="2">
    <source>
        <dbReference type="ARBA" id="ARBA00022884"/>
    </source>
</evidence>
<dbReference type="PANTHER" id="PTHR13389">
    <property type="entry name" value="PUMILIO HOMOLOG 3"/>
    <property type="match status" value="1"/>
</dbReference>
<comment type="caution">
    <text evidence="6">The sequence shown here is derived from an EMBL/GenBank/DDBJ whole genome shotgun (WGS) entry which is preliminary data.</text>
</comment>
<dbReference type="PROSITE" id="PS50303">
    <property type="entry name" value="PUM_HD"/>
    <property type="match status" value="1"/>
</dbReference>
<evidence type="ECO:0000313" key="6">
    <source>
        <dbReference type="EMBL" id="PVD23157.1"/>
    </source>
</evidence>
<keyword evidence="1" id="KW-0677">Repeat</keyword>
<dbReference type="STRING" id="400727.A0A2T7NPQ9"/>
<dbReference type="OrthoDB" id="497380at2759"/>
<dbReference type="PANTHER" id="PTHR13389:SF0">
    <property type="entry name" value="PUMILIO HOMOLOG 3"/>
    <property type="match status" value="1"/>
</dbReference>
<feature type="compositionally biased region" description="Basic and acidic residues" evidence="4">
    <location>
        <begin position="162"/>
        <end position="176"/>
    </location>
</feature>
<proteinExistence type="predicted"/>
<feature type="repeat" description="Pumilio" evidence="3">
    <location>
        <begin position="320"/>
        <end position="355"/>
    </location>
</feature>
<dbReference type="EMBL" id="PZQS01000010">
    <property type="protein sequence ID" value="PVD23157.1"/>
    <property type="molecule type" value="Genomic_DNA"/>
</dbReference>
<feature type="domain" description="PUM-HD" evidence="5">
    <location>
        <begin position="256"/>
        <end position="628"/>
    </location>
</feature>
<dbReference type="PROSITE" id="PS50302">
    <property type="entry name" value="PUM"/>
    <property type="match status" value="1"/>
</dbReference>
<feature type="region of interest" description="Disordered" evidence="4">
    <location>
        <begin position="137"/>
        <end position="180"/>
    </location>
</feature>
<dbReference type="InterPro" id="IPR001313">
    <property type="entry name" value="Pumilio_RNA-bd_rpt"/>
</dbReference>
<reference evidence="6 7" key="1">
    <citation type="submission" date="2018-04" db="EMBL/GenBank/DDBJ databases">
        <title>The genome of golden apple snail Pomacea canaliculata provides insight into stress tolerance and invasive adaptation.</title>
        <authorList>
            <person name="Liu C."/>
            <person name="Liu B."/>
            <person name="Ren Y."/>
            <person name="Zhang Y."/>
            <person name="Wang H."/>
            <person name="Li S."/>
            <person name="Jiang F."/>
            <person name="Yin L."/>
            <person name="Zhang G."/>
            <person name="Qian W."/>
            <person name="Fan W."/>
        </authorList>
    </citation>
    <scope>NUCLEOTIDE SEQUENCE [LARGE SCALE GENOMIC DNA]</scope>
    <source>
        <strain evidence="6">SZHN2017</strain>
        <tissue evidence="6">Muscle</tissue>
    </source>
</reference>
<gene>
    <name evidence="6" type="ORF">C0Q70_16420</name>
</gene>
<dbReference type="GO" id="GO:0006417">
    <property type="term" value="P:regulation of translation"/>
    <property type="evidence" value="ECO:0007669"/>
    <property type="project" value="TreeGrafter"/>
</dbReference>
<keyword evidence="7" id="KW-1185">Reference proteome</keyword>
<evidence type="ECO:0000256" key="1">
    <source>
        <dbReference type="ARBA" id="ARBA00022737"/>
    </source>
</evidence>
<sequence>MKKQGDTSLGKKSNKNKSSRSNPEGISRMKKDNMKLKHSPSKTFQKSVVKKTKAFQKQGSMELSTITEQRSSLRKKAELTQKVGSANSSLNETPETLSQISSIMPSEEYTVLSPSYKQTLSKSQMDATWELAVDKARGQPDGAEGSFSKKTPKPAIKQTLAPDKKKTLVKEKENTKAKKKNVAAKYIKDPLNKAVNKMKALKSKEAPEKNQGAKLKRKFDEPLPDETTVPKKAKLTFKEKKKERKMMKDNYDLIHSAKFIWEELRKLNLPQERREELCKSLFDKVQGKVKELAVVHDSARIIQCLVKYGVPENRAVVLEELKDHIVELCKSKYAKFIIRKLLKYGTKQQRTQIIKAFHGHVRKLVRHKEASDIVEFAYNDFANAHQRLGLLEEFYGPTFVLFKTPSIASLDDFLKEQPDKKDMIMSNLKGTLLPLIDKYILTYSLVHKIFYDFFKHADVAQQKDVIEALRESIVHMLHTRDGVRTAMCCIWHGSAKDRKLMIKSLKGHVAKICREETGHMLLLAIFDAVDDTVLVQKVILDELLKNLAEVVQDTHGRKVLLYLLMHRHPVHFCPDVISILQQGDGNSTSKKDAALRARELRDHISRPLLAYLEGNVQKLITNSSTSLLVLAIITHASGDVTNAMDAIAKVVVESADPTKTANPSGESVINVSEDTAGHLVLKKLILNDKERLQQGKSGLFSVILLNAARDATFKSWAASNRGCFILVSLFETEIPEVTEMLQTWLDSLKKHLKKMTFKGAEILLQKLEGKQSHGMTSRKEISL</sequence>
<dbReference type="Gene3D" id="1.25.10.10">
    <property type="entry name" value="Leucine-rich Repeat Variant"/>
    <property type="match status" value="2"/>
</dbReference>
<dbReference type="InterPro" id="IPR040059">
    <property type="entry name" value="PUM3"/>
</dbReference>
<feature type="region of interest" description="Disordered" evidence="4">
    <location>
        <begin position="1"/>
        <end position="98"/>
    </location>
</feature>
<dbReference type="GO" id="GO:0003729">
    <property type="term" value="F:mRNA binding"/>
    <property type="evidence" value="ECO:0007669"/>
    <property type="project" value="TreeGrafter"/>
</dbReference>
<dbReference type="InterPro" id="IPR012959">
    <property type="entry name" value="CPL_dom"/>
</dbReference>
<organism evidence="6 7">
    <name type="scientific">Pomacea canaliculata</name>
    <name type="common">Golden apple snail</name>
    <dbReference type="NCBI Taxonomy" id="400727"/>
    <lineage>
        <taxon>Eukaryota</taxon>
        <taxon>Metazoa</taxon>
        <taxon>Spiralia</taxon>
        <taxon>Lophotrochozoa</taxon>
        <taxon>Mollusca</taxon>
        <taxon>Gastropoda</taxon>
        <taxon>Caenogastropoda</taxon>
        <taxon>Architaenioglossa</taxon>
        <taxon>Ampullarioidea</taxon>
        <taxon>Ampullariidae</taxon>
        <taxon>Pomacea</taxon>
    </lineage>
</organism>
<dbReference type="Proteomes" id="UP000245119">
    <property type="component" value="Linkage Group LG10"/>
</dbReference>